<reference evidence="6" key="1">
    <citation type="submission" date="2025-08" db="UniProtKB">
        <authorList>
            <consortium name="Ensembl"/>
        </authorList>
    </citation>
    <scope>IDENTIFICATION</scope>
</reference>
<dbReference type="CDD" id="cd05383">
    <property type="entry name" value="CAP_CRISP"/>
    <property type="match status" value="1"/>
</dbReference>
<dbReference type="SUPFAM" id="SSF57546">
    <property type="entry name" value="Crisp domain-like"/>
    <property type="match status" value="1"/>
</dbReference>
<dbReference type="Gene3D" id="3.40.33.10">
    <property type="entry name" value="CAP"/>
    <property type="match status" value="1"/>
</dbReference>
<dbReference type="InterPro" id="IPR035940">
    <property type="entry name" value="CAP_sf"/>
</dbReference>
<dbReference type="InterPro" id="IPR001283">
    <property type="entry name" value="CRISP-related"/>
</dbReference>
<evidence type="ECO:0000256" key="4">
    <source>
        <dbReference type="SAM" id="SignalP"/>
    </source>
</evidence>
<dbReference type="GO" id="GO:0005576">
    <property type="term" value="C:extracellular region"/>
    <property type="evidence" value="ECO:0007669"/>
    <property type="project" value="InterPro"/>
</dbReference>
<keyword evidence="7" id="KW-1185">Reference proteome</keyword>
<evidence type="ECO:0000256" key="1">
    <source>
        <dbReference type="ARBA" id="ARBA00009923"/>
    </source>
</evidence>
<dbReference type="Pfam" id="PF00188">
    <property type="entry name" value="CAP"/>
    <property type="match status" value="1"/>
</dbReference>
<dbReference type="PROSITE" id="PS01009">
    <property type="entry name" value="CRISP_1"/>
    <property type="match status" value="1"/>
</dbReference>
<dbReference type="FunFam" id="1.10.10.740:FF:000001">
    <property type="entry name" value="Cysteine-rich secretory protein 2"/>
    <property type="match status" value="1"/>
</dbReference>
<evidence type="ECO:0000313" key="7">
    <source>
        <dbReference type="Proteomes" id="UP000694414"/>
    </source>
</evidence>
<dbReference type="InterPro" id="IPR018244">
    <property type="entry name" value="Allrgn_V5/Tpx1_CS"/>
</dbReference>
<dbReference type="InterPro" id="IPR034117">
    <property type="entry name" value="SCP_CRISP"/>
</dbReference>
<dbReference type="InterPro" id="IPR013871">
    <property type="entry name" value="Cysteine_rich_secretory"/>
</dbReference>
<dbReference type="InterPro" id="IPR003582">
    <property type="entry name" value="ShKT_dom"/>
</dbReference>
<dbReference type="PRINTS" id="PR00837">
    <property type="entry name" value="V5TPXLIKE"/>
</dbReference>
<feature type="disulfide bond" evidence="3">
    <location>
        <begin position="216"/>
        <end position="234"/>
    </location>
</feature>
<comment type="caution">
    <text evidence="3">Lacks conserved residue(s) required for the propagation of feature annotation.</text>
</comment>
<feature type="signal peptide" evidence="4">
    <location>
        <begin position="1"/>
        <end position="15"/>
    </location>
</feature>
<evidence type="ECO:0000256" key="3">
    <source>
        <dbReference type="PROSITE-ProRule" id="PRU01005"/>
    </source>
</evidence>
<dbReference type="GeneTree" id="ENSGT00940000167629"/>
<evidence type="ECO:0000256" key="2">
    <source>
        <dbReference type="ARBA" id="ARBA00023157"/>
    </source>
</evidence>
<dbReference type="Pfam" id="PF08562">
    <property type="entry name" value="Crisp"/>
    <property type="match status" value="1"/>
</dbReference>
<organism evidence="6 7">
    <name type="scientific">Prolemur simus</name>
    <name type="common">Greater bamboo lemur</name>
    <name type="synonym">Hapalemur simus</name>
    <dbReference type="NCBI Taxonomy" id="1328070"/>
    <lineage>
        <taxon>Eukaryota</taxon>
        <taxon>Metazoa</taxon>
        <taxon>Chordata</taxon>
        <taxon>Craniata</taxon>
        <taxon>Vertebrata</taxon>
        <taxon>Euteleostomi</taxon>
        <taxon>Mammalia</taxon>
        <taxon>Eutheria</taxon>
        <taxon>Euarchontoglires</taxon>
        <taxon>Primates</taxon>
        <taxon>Strepsirrhini</taxon>
        <taxon>Lemuriformes</taxon>
        <taxon>Lemuridae</taxon>
        <taxon>Prolemur</taxon>
    </lineage>
</organism>
<dbReference type="SUPFAM" id="SSF55797">
    <property type="entry name" value="PR-1-like"/>
    <property type="match status" value="1"/>
</dbReference>
<evidence type="ECO:0000259" key="5">
    <source>
        <dbReference type="PROSITE" id="PS51670"/>
    </source>
</evidence>
<accession>A0A8C8ZQF2</accession>
<dbReference type="Gene3D" id="1.10.10.740">
    <property type="entry name" value="Crisp domain"/>
    <property type="match status" value="1"/>
</dbReference>
<dbReference type="PROSITE" id="PS01010">
    <property type="entry name" value="CRISP_2"/>
    <property type="match status" value="1"/>
</dbReference>
<reference evidence="6" key="2">
    <citation type="submission" date="2025-09" db="UniProtKB">
        <authorList>
            <consortium name="Ensembl"/>
        </authorList>
    </citation>
    <scope>IDENTIFICATION</scope>
</reference>
<dbReference type="FunFam" id="3.40.33.10:FF:000005">
    <property type="entry name" value="Cysteine-rich secretory protein 2"/>
    <property type="match status" value="1"/>
</dbReference>
<sequence length="249" mass="28016">LVILLLLFFNVITLSSLTFQFLLKTNTSVFSLLTHHPSIQMEIINKHNDLRRMANPSASNMLKMTWNAEAAKNAENWANKCTLSHSPPNQRQIRCNCGENLFMSSGPTSWSDAIQTLYDEAKNFKYGFGGIRPNAKIDHYTQLVWATSHQLGCALGHCPHKTLQYFYVCQYCPGGNNVRTKKTPYKIGKPCGECPAHCENGLCTNSCMYVNKYRNCAELVKQVGCDAKITKESCRATCKCPSKIIDNIF</sequence>
<protein>
    <recommendedName>
        <fullName evidence="5">ShKT domain-containing protein</fullName>
    </recommendedName>
</protein>
<dbReference type="PANTHER" id="PTHR10334">
    <property type="entry name" value="CYSTEINE-RICH SECRETORY PROTEIN-RELATED"/>
    <property type="match status" value="1"/>
</dbReference>
<feature type="chain" id="PRO_5034871587" description="ShKT domain-containing protein" evidence="4">
    <location>
        <begin position="16"/>
        <end position="249"/>
    </location>
</feature>
<comment type="similarity">
    <text evidence="1">Belongs to the CRISP family.</text>
</comment>
<dbReference type="AlphaFoldDB" id="A0A8C8ZQF2"/>
<dbReference type="InterPro" id="IPR014044">
    <property type="entry name" value="CAP_dom"/>
</dbReference>
<dbReference type="Ensembl" id="ENSPSMT00000025928.1">
    <property type="protein sequence ID" value="ENSPSMP00000022336.1"/>
    <property type="gene ID" value="ENSPSMG00000015791.1"/>
</dbReference>
<name>A0A8C8ZQF2_PROSS</name>
<proteinExistence type="inferred from homology"/>
<keyword evidence="4" id="KW-0732">Signal</keyword>
<dbReference type="SMART" id="SM00198">
    <property type="entry name" value="SCP"/>
    <property type="match status" value="1"/>
</dbReference>
<dbReference type="InterPro" id="IPR042076">
    <property type="entry name" value="Crisp-like_dom"/>
</dbReference>
<dbReference type="PROSITE" id="PS51670">
    <property type="entry name" value="SHKT"/>
    <property type="match status" value="1"/>
</dbReference>
<evidence type="ECO:0000313" key="6">
    <source>
        <dbReference type="Ensembl" id="ENSPSMP00000022336.1"/>
    </source>
</evidence>
<feature type="disulfide bond" evidence="3">
    <location>
        <begin position="225"/>
        <end position="238"/>
    </location>
</feature>
<feature type="domain" description="ShKT" evidence="5">
    <location>
        <begin position="207"/>
        <end position="240"/>
    </location>
</feature>
<dbReference type="Proteomes" id="UP000694414">
    <property type="component" value="Unplaced"/>
</dbReference>
<keyword evidence="2 3" id="KW-1015">Disulfide bond</keyword>